<comment type="caution">
    <text evidence="3">The sequence shown here is derived from an EMBL/GenBank/DDBJ whole genome shotgun (WGS) entry which is preliminary data.</text>
</comment>
<sequence>MAMDELMSRALAALGEDGAPSVEVIHALADLDAPTEPMTIAEAAAHLDVSPHTLRYYERAGLVEVGRDSAGHRVYDAAAVRRLVFLTRMRLSGMPMRDLQHYIALVDAGKHTEPERLDILLEHRDTIRRRIRELTLSLAATEYKIATYGGSTAPEV</sequence>
<dbReference type="EMBL" id="JBHSFI010000003">
    <property type="protein sequence ID" value="MFC4628087.1"/>
    <property type="molecule type" value="Genomic_DNA"/>
</dbReference>
<dbReference type="PANTHER" id="PTHR30204:SF98">
    <property type="entry name" value="HTH-TYPE TRANSCRIPTIONAL REGULATOR ADHR"/>
    <property type="match status" value="1"/>
</dbReference>
<keyword evidence="4" id="KW-1185">Reference proteome</keyword>
<dbReference type="PRINTS" id="PR00040">
    <property type="entry name" value="HTHMERR"/>
</dbReference>
<reference evidence="4" key="1">
    <citation type="journal article" date="2019" name="Int. J. Syst. Evol. Microbiol.">
        <title>The Global Catalogue of Microorganisms (GCM) 10K type strain sequencing project: providing services to taxonomists for standard genome sequencing and annotation.</title>
        <authorList>
            <consortium name="The Broad Institute Genomics Platform"/>
            <consortium name="The Broad Institute Genome Sequencing Center for Infectious Disease"/>
            <person name="Wu L."/>
            <person name="Ma J."/>
        </authorList>
    </citation>
    <scope>NUCLEOTIDE SEQUENCE [LARGE SCALE GENOMIC DNA]</scope>
    <source>
        <strain evidence="4">CCUG 42722</strain>
    </source>
</reference>
<accession>A0ABV9HD93</accession>
<dbReference type="SMART" id="SM00422">
    <property type="entry name" value="HTH_MERR"/>
    <property type="match status" value="1"/>
</dbReference>
<evidence type="ECO:0000259" key="2">
    <source>
        <dbReference type="PROSITE" id="PS50937"/>
    </source>
</evidence>
<dbReference type="InterPro" id="IPR009061">
    <property type="entry name" value="DNA-bd_dom_put_sf"/>
</dbReference>
<dbReference type="Gene3D" id="1.10.1660.10">
    <property type="match status" value="1"/>
</dbReference>
<dbReference type="InterPro" id="IPR047057">
    <property type="entry name" value="MerR_fam"/>
</dbReference>
<dbReference type="RefSeq" id="WP_377133835.1">
    <property type="nucleotide sequence ID" value="NZ_JBHSFI010000003.1"/>
</dbReference>
<dbReference type="Pfam" id="PF13411">
    <property type="entry name" value="MerR_1"/>
    <property type="match status" value="1"/>
</dbReference>
<dbReference type="PANTHER" id="PTHR30204">
    <property type="entry name" value="REDOX-CYCLING DRUG-SENSING TRANSCRIPTIONAL ACTIVATOR SOXR"/>
    <property type="match status" value="1"/>
</dbReference>
<dbReference type="InterPro" id="IPR000551">
    <property type="entry name" value="MerR-type_HTH_dom"/>
</dbReference>
<dbReference type="PROSITE" id="PS00552">
    <property type="entry name" value="HTH_MERR_1"/>
    <property type="match status" value="1"/>
</dbReference>
<feature type="domain" description="HTH merR-type" evidence="2">
    <location>
        <begin position="37"/>
        <end position="105"/>
    </location>
</feature>
<evidence type="ECO:0000256" key="1">
    <source>
        <dbReference type="ARBA" id="ARBA00023125"/>
    </source>
</evidence>
<proteinExistence type="predicted"/>
<evidence type="ECO:0000313" key="3">
    <source>
        <dbReference type="EMBL" id="MFC4628087.1"/>
    </source>
</evidence>
<gene>
    <name evidence="3" type="ORF">ACFO6V_07575</name>
</gene>
<protein>
    <submittedName>
        <fullName evidence="3">MerR family transcriptional regulator</fullName>
    </submittedName>
</protein>
<dbReference type="PROSITE" id="PS50937">
    <property type="entry name" value="HTH_MERR_2"/>
    <property type="match status" value="1"/>
</dbReference>
<name>A0ABV9HD93_9MICO</name>
<dbReference type="Proteomes" id="UP001596011">
    <property type="component" value="Unassembled WGS sequence"/>
</dbReference>
<dbReference type="CDD" id="cd01109">
    <property type="entry name" value="HTH_YyaN"/>
    <property type="match status" value="1"/>
</dbReference>
<evidence type="ECO:0000313" key="4">
    <source>
        <dbReference type="Proteomes" id="UP001596011"/>
    </source>
</evidence>
<organism evidence="3 4">
    <name type="scientific">Promicromonospora alba</name>
    <dbReference type="NCBI Taxonomy" id="1616110"/>
    <lineage>
        <taxon>Bacteria</taxon>
        <taxon>Bacillati</taxon>
        <taxon>Actinomycetota</taxon>
        <taxon>Actinomycetes</taxon>
        <taxon>Micrococcales</taxon>
        <taxon>Promicromonosporaceae</taxon>
        <taxon>Promicromonospora</taxon>
    </lineage>
</organism>
<dbReference type="SUPFAM" id="SSF46955">
    <property type="entry name" value="Putative DNA-binding domain"/>
    <property type="match status" value="1"/>
</dbReference>
<keyword evidence="1" id="KW-0238">DNA-binding</keyword>